<dbReference type="EMBL" id="BARS01040910">
    <property type="protein sequence ID" value="GAG40513.1"/>
    <property type="molecule type" value="Genomic_DNA"/>
</dbReference>
<dbReference type="Gene3D" id="3.40.720.10">
    <property type="entry name" value="Alkaline Phosphatase, subunit A"/>
    <property type="match status" value="1"/>
</dbReference>
<gene>
    <name evidence="1" type="ORF">S01H1_62297</name>
</gene>
<protein>
    <recommendedName>
        <fullName evidence="2">Sulfatase N-terminal domain-containing protein</fullName>
    </recommendedName>
</protein>
<organism evidence="1">
    <name type="scientific">marine sediment metagenome</name>
    <dbReference type="NCBI Taxonomy" id="412755"/>
    <lineage>
        <taxon>unclassified sequences</taxon>
        <taxon>metagenomes</taxon>
        <taxon>ecological metagenomes</taxon>
    </lineage>
</organism>
<proteinExistence type="predicted"/>
<comment type="caution">
    <text evidence="1">The sequence shown here is derived from an EMBL/GenBank/DDBJ whole genome shotgun (WGS) entry which is preliminary data.</text>
</comment>
<accession>X0XVC8</accession>
<dbReference type="InterPro" id="IPR002591">
    <property type="entry name" value="Phosphodiest/P_Trfase"/>
</dbReference>
<sequence>GVIEAFYKYQDIIIGQILERLDKDTIVIVTSDHGFRDLPYPQRGLPHVSGWHRLEGIIAIRGPGVRPGVTLMNVDVFDITPTILALKKLPLAKDMPGRVIAEAFQRGVLEQPTFVESYTEMPEVPPVSDDLLHSPMDQDILDRLRSIGYIDAPVPSETDQPS</sequence>
<reference evidence="1" key="1">
    <citation type="journal article" date="2014" name="Front. Microbiol.">
        <title>High frequency of phylogenetically diverse reductive dehalogenase-homologous genes in deep subseafloor sedimentary metagenomes.</title>
        <authorList>
            <person name="Kawai M."/>
            <person name="Futagami T."/>
            <person name="Toyoda A."/>
            <person name="Takaki Y."/>
            <person name="Nishi S."/>
            <person name="Hori S."/>
            <person name="Arai W."/>
            <person name="Tsubouchi T."/>
            <person name="Morono Y."/>
            <person name="Uchiyama I."/>
            <person name="Ito T."/>
            <person name="Fujiyama A."/>
            <person name="Inagaki F."/>
            <person name="Takami H."/>
        </authorList>
    </citation>
    <scope>NUCLEOTIDE SEQUENCE</scope>
    <source>
        <strain evidence="1">Expedition CK06-06</strain>
    </source>
</reference>
<dbReference type="SUPFAM" id="SSF53649">
    <property type="entry name" value="Alkaline phosphatase-like"/>
    <property type="match status" value="1"/>
</dbReference>
<dbReference type="InterPro" id="IPR017850">
    <property type="entry name" value="Alkaline_phosphatase_core_sf"/>
</dbReference>
<evidence type="ECO:0000313" key="1">
    <source>
        <dbReference type="EMBL" id="GAG40513.1"/>
    </source>
</evidence>
<name>X0XVC8_9ZZZZ</name>
<dbReference type="Pfam" id="PF01663">
    <property type="entry name" value="Phosphodiest"/>
    <property type="match status" value="1"/>
</dbReference>
<feature type="non-terminal residue" evidence="1">
    <location>
        <position position="1"/>
    </location>
</feature>
<dbReference type="AlphaFoldDB" id="X0XVC8"/>
<evidence type="ECO:0008006" key="2">
    <source>
        <dbReference type="Google" id="ProtNLM"/>
    </source>
</evidence>